<keyword evidence="5 9" id="KW-0032">Aminotransferase</keyword>
<gene>
    <name evidence="9" type="primary">hisC</name>
    <name evidence="11" type="ORF">ATZ36_14640</name>
</gene>
<dbReference type="EC" id="2.6.1.9" evidence="9"/>
<dbReference type="CDD" id="cd00609">
    <property type="entry name" value="AAT_like"/>
    <property type="match status" value="1"/>
</dbReference>
<comment type="pathway">
    <text evidence="2 9">Amino-acid biosynthesis; L-histidine biosynthesis; L-histidine from 5-phospho-alpha-D-ribose 1-diphosphate: step 7/9.</text>
</comment>
<dbReference type="InterPro" id="IPR015421">
    <property type="entry name" value="PyrdxlP-dep_Trfase_major"/>
</dbReference>
<keyword evidence="12" id="KW-1185">Reference proteome</keyword>
<comment type="caution">
    <text evidence="11">The sequence shown here is derived from an EMBL/GenBank/DDBJ whole genome shotgun (WGS) entry which is preliminary data.</text>
</comment>
<dbReference type="EMBL" id="LNVX01000218">
    <property type="protein sequence ID" value="OEG71358.1"/>
    <property type="molecule type" value="Genomic_DNA"/>
</dbReference>
<organism evidence="11 12">
    <name type="scientific">Endomicrobium trichonymphae</name>
    <dbReference type="NCBI Taxonomy" id="1408204"/>
    <lineage>
        <taxon>Bacteria</taxon>
        <taxon>Pseudomonadati</taxon>
        <taxon>Elusimicrobiota</taxon>
        <taxon>Endomicrobiia</taxon>
        <taxon>Endomicrobiales</taxon>
        <taxon>Endomicrobiaceae</taxon>
        <taxon>Candidatus Endomicrobiellum</taxon>
    </lineage>
</organism>
<protein>
    <recommendedName>
        <fullName evidence="9">Histidinol-phosphate aminotransferase</fullName>
        <ecNumber evidence="9">2.6.1.9</ecNumber>
    </recommendedName>
    <alternativeName>
        <fullName evidence="9">Imidazole acetol-phosphate transaminase</fullName>
    </alternativeName>
</protein>
<keyword evidence="9" id="KW-0028">Amino-acid biosynthesis</keyword>
<accession>A0A1E5IN40</accession>
<evidence type="ECO:0000256" key="2">
    <source>
        <dbReference type="ARBA" id="ARBA00005011"/>
    </source>
</evidence>
<evidence type="ECO:0000256" key="4">
    <source>
        <dbReference type="ARBA" id="ARBA00011738"/>
    </source>
</evidence>
<dbReference type="PANTHER" id="PTHR43643:SF3">
    <property type="entry name" value="HISTIDINOL-PHOSPHATE AMINOTRANSFERASE"/>
    <property type="match status" value="1"/>
</dbReference>
<dbReference type="Gene3D" id="3.90.1150.10">
    <property type="entry name" value="Aspartate Aminotransferase, domain 1"/>
    <property type="match status" value="1"/>
</dbReference>
<evidence type="ECO:0000256" key="8">
    <source>
        <dbReference type="ARBA" id="ARBA00047481"/>
    </source>
</evidence>
<evidence type="ECO:0000313" key="12">
    <source>
        <dbReference type="Proteomes" id="UP000095237"/>
    </source>
</evidence>
<dbReference type="UniPathway" id="UPA00031">
    <property type="reaction ID" value="UER00012"/>
</dbReference>
<keyword evidence="6 9" id="KW-0808">Transferase</keyword>
<dbReference type="InterPro" id="IPR015422">
    <property type="entry name" value="PyrdxlP-dep_Trfase_small"/>
</dbReference>
<evidence type="ECO:0000259" key="10">
    <source>
        <dbReference type="Pfam" id="PF00155"/>
    </source>
</evidence>
<evidence type="ECO:0000256" key="7">
    <source>
        <dbReference type="ARBA" id="ARBA00022898"/>
    </source>
</evidence>
<dbReference type="AlphaFoldDB" id="A0A1E5IN40"/>
<keyword evidence="7 9" id="KW-0663">Pyridoxal phosphate</keyword>
<feature type="modified residue" description="N6-(pyridoxal phosphate)lysine" evidence="9">
    <location>
        <position position="233"/>
    </location>
</feature>
<comment type="subunit">
    <text evidence="4 9">Homodimer.</text>
</comment>
<evidence type="ECO:0000256" key="5">
    <source>
        <dbReference type="ARBA" id="ARBA00022576"/>
    </source>
</evidence>
<evidence type="ECO:0000256" key="9">
    <source>
        <dbReference type="HAMAP-Rule" id="MF_01023"/>
    </source>
</evidence>
<sequence>MDITKLIRKECEGFKPYVAGKPIETIKREMGLKSVIKLASNENPLGASKKALEAIKENLKEIFYYPDSNSYALKKGLSEHYGLSVGNIFTGAGGDEIIELIAKLFFNKEEEVVISRHSFIRYEMAAKLMGSKAIVVAMKEGFKHDLTGMAKACTEKTKAVFVTNPNNPTGTYNTKEELCKFLKDIPSNKAGLKPIVVLDEAYFEYAFLEEDYPNGIDFLKENPNLIIFRTFSKIYGLAGLRVAYGFASEEIVDYIERTRPPFNVNRLAQIGGTAAIEDNEQVVKSLELVNEGKEYLYKEFRDLEIEYIKSAGNFILFNSSPYKGKELFDALVREGVIIRAMDEYELPDWVRVTIGLCEENELFIDKLKKIFSRIRISNKE</sequence>
<dbReference type="HAMAP" id="MF_01023">
    <property type="entry name" value="HisC_aminotrans_2"/>
    <property type="match status" value="1"/>
</dbReference>
<dbReference type="NCBIfam" id="TIGR01141">
    <property type="entry name" value="hisC"/>
    <property type="match status" value="1"/>
</dbReference>
<comment type="similarity">
    <text evidence="3 9">Belongs to the class-II pyridoxal-phosphate-dependent aminotransferase family. Histidinol-phosphate aminotransferase subfamily.</text>
</comment>
<dbReference type="PANTHER" id="PTHR43643">
    <property type="entry name" value="HISTIDINOL-PHOSPHATE AMINOTRANSFERASE 2"/>
    <property type="match status" value="1"/>
</dbReference>
<evidence type="ECO:0000313" key="11">
    <source>
        <dbReference type="EMBL" id="OEG71358.1"/>
    </source>
</evidence>
<comment type="catalytic activity">
    <reaction evidence="8 9">
        <text>L-histidinol phosphate + 2-oxoglutarate = 3-(imidazol-4-yl)-2-oxopropyl phosphate + L-glutamate</text>
        <dbReference type="Rhea" id="RHEA:23744"/>
        <dbReference type="ChEBI" id="CHEBI:16810"/>
        <dbReference type="ChEBI" id="CHEBI:29985"/>
        <dbReference type="ChEBI" id="CHEBI:57766"/>
        <dbReference type="ChEBI" id="CHEBI:57980"/>
        <dbReference type="EC" id="2.6.1.9"/>
    </reaction>
</comment>
<reference evidence="11 12" key="1">
    <citation type="submission" date="2015-11" db="EMBL/GenBank/DDBJ databases">
        <title>Evidence for parallel genomic evolution in an endosymbiosis of termite gut flagellates.</title>
        <authorList>
            <person name="Zheng H."/>
        </authorList>
    </citation>
    <scope>NUCLEOTIDE SEQUENCE [LARGE SCALE GENOMIC DNA]</scope>
    <source>
        <strain evidence="11 12">CET450</strain>
    </source>
</reference>
<comment type="cofactor">
    <cofactor evidence="1 9">
        <name>pyridoxal 5'-phosphate</name>
        <dbReference type="ChEBI" id="CHEBI:597326"/>
    </cofactor>
</comment>
<dbReference type="Proteomes" id="UP000095237">
    <property type="component" value="Unassembled WGS sequence"/>
</dbReference>
<evidence type="ECO:0000256" key="3">
    <source>
        <dbReference type="ARBA" id="ARBA00007970"/>
    </source>
</evidence>
<dbReference type="Gene3D" id="3.40.640.10">
    <property type="entry name" value="Type I PLP-dependent aspartate aminotransferase-like (Major domain)"/>
    <property type="match status" value="1"/>
</dbReference>
<keyword evidence="9" id="KW-0368">Histidine biosynthesis</keyword>
<dbReference type="GO" id="GO:0004400">
    <property type="term" value="F:histidinol-phosphate transaminase activity"/>
    <property type="evidence" value="ECO:0007669"/>
    <property type="project" value="UniProtKB-UniRule"/>
</dbReference>
<name>A0A1E5IN40_ENDTX</name>
<dbReference type="SUPFAM" id="SSF53383">
    <property type="entry name" value="PLP-dependent transferases"/>
    <property type="match status" value="1"/>
</dbReference>
<dbReference type="InterPro" id="IPR050106">
    <property type="entry name" value="HistidinolP_aminotransfase"/>
</dbReference>
<evidence type="ECO:0000256" key="6">
    <source>
        <dbReference type="ARBA" id="ARBA00022679"/>
    </source>
</evidence>
<dbReference type="InterPro" id="IPR015424">
    <property type="entry name" value="PyrdxlP-dep_Trfase"/>
</dbReference>
<dbReference type="Pfam" id="PF00155">
    <property type="entry name" value="Aminotran_1_2"/>
    <property type="match status" value="1"/>
</dbReference>
<dbReference type="GO" id="GO:0030170">
    <property type="term" value="F:pyridoxal phosphate binding"/>
    <property type="evidence" value="ECO:0007669"/>
    <property type="project" value="InterPro"/>
</dbReference>
<evidence type="ECO:0000256" key="1">
    <source>
        <dbReference type="ARBA" id="ARBA00001933"/>
    </source>
</evidence>
<feature type="domain" description="Aminotransferase class I/classII large" evidence="10">
    <location>
        <begin position="34"/>
        <end position="360"/>
    </location>
</feature>
<proteinExistence type="inferred from homology"/>
<dbReference type="InterPro" id="IPR004839">
    <property type="entry name" value="Aminotransferase_I/II_large"/>
</dbReference>
<dbReference type="InterPro" id="IPR005861">
    <property type="entry name" value="HisP_aminotrans"/>
</dbReference>
<dbReference type="GO" id="GO:0000105">
    <property type="term" value="P:L-histidine biosynthetic process"/>
    <property type="evidence" value="ECO:0007669"/>
    <property type="project" value="UniProtKB-UniRule"/>
</dbReference>